<gene>
    <name evidence="2" type="ORF">A2665_01825</name>
</gene>
<organism evidence="2 3">
    <name type="scientific">Candidatus Zambryskibacteria bacterium RIFCSPHIGHO2_01_FULL_46_30</name>
    <dbReference type="NCBI Taxonomy" id="1802739"/>
    <lineage>
        <taxon>Bacteria</taxon>
        <taxon>Candidatus Zambryskiibacteriota</taxon>
    </lineage>
</organism>
<evidence type="ECO:0000313" key="2">
    <source>
        <dbReference type="EMBL" id="OHA91862.1"/>
    </source>
</evidence>
<feature type="transmembrane region" description="Helical" evidence="1">
    <location>
        <begin position="21"/>
        <end position="42"/>
    </location>
</feature>
<name>A0A1G2T403_9BACT</name>
<dbReference type="AlphaFoldDB" id="A0A1G2T403"/>
<dbReference type="EMBL" id="MHVI01000009">
    <property type="protein sequence ID" value="OHA91862.1"/>
    <property type="molecule type" value="Genomic_DNA"/>
</dbReference>
<sequence length="103" mass="11575">MRRYLAKLQKKPDHHKKQFAFLASLTITLFIFGIWSLATFGVNTRIIAEENEVSPFQSLGTNLASSLEALKGSFGVLKSGLKTVDFETKYQEMRDGALDIYGE</sequence>
<keyword evidence="1" id="KW-0472">Membrane</keyword>
<proteinExistence type="predicted"/>
<keyword evidence="1" id="KW-1133">Transmembrane helix</keyword>
<reference evidence="2 3" key="1">
    <citation type="journal article" date="2016" name="Nat. Commun.">
        <title>Thousands of microbial genomes shed light on interconnected biogeochemical processes in an aquifer system.</title>
        <authorList>
            <person name="Anantharaman K."/>
            <person name="Brown C.T."/>
            <person name="Hug L.A."/>
            <person name="Sharon I."/>
            <person name="Castelle C.J."/>
            <person name="Probst A.J."/>
            <person name="Thomas B.C."/>
            <person name="Singh A."/>
            <person name="Wilkins M.J."/>
            <person name="Karaoz U."/>
            <person name="Brodie E.L."/>
            <person name="Williams K.H."/>
            <person name="Hubbard S.S."/>
            <person name="Banfield J.F."/>
        </authorList>
    </citation>
    <scope>NUCLEOTIDE SEQUENCE [LARGE SCALE GENOMIC DNA]</scope>
</reference>
<dbReference type="Proteomes" id="UP000177746">
    <property type="component" value="Unassembled WGS sequence"/>
</dbReference>
<evidence type="ECO:0000313" key="3">
    <source>
        <dbReference type="Proteomes" id="UP000177746"/>
    </source>
</evidence>
<evidence type="ECO:0000256" key="1">
    <source>
        <dbReference type="SAM" id="Phobius"/>
    </source>
</evidence>
<comment type="caution">
    <text evidence="2">The sequence shown here is derived from an EMBL/GenBank/DDBJ whole genome shotgun (WGS) entry which is preliminary data.</text>
</comment>
<keyword evidence="1" id="KW-0812">Transmembrane</keyword>
<protein>
    <submittedName>
        <fullName evidence="2">Uncharacterized protein</fullName>
    </submittedName>
</protein>
<accession>A0A1G2T403</accession>